<sequence>MCNDGRLRMCVIRCVVEVSGVRSRQDADELSAVATVSVLSFPPTEVTTQSRQAWRCLLSHLTTNIPIATIAASSLSSTALHLQPTTSTDVSYHHQHHQRWLQEFRTTTTTWTRTWIQKKATSGTNLILLSTVLFTKHYPSMEAPTEAPSKDNPPMQSPSNSIHLPPFLTQSPSTKPCTRLISFHHIHLPTNPSPQTIRLRPSHLSANSSLKLISFLRPEIPASMYPPQSAVALAVIQHTEVRMHSHMTAAVSRRT</sequence>
<evidence type="ECO:0000256" key="1">
    <source>
        <dbReference type="SAM" id="MobiDB-lite"/>
    </source>
</evidence>
<gene>
    <name evidence="2" type="ORF">M438DRAFT_21171</name>
</gene>
<evidence type="ECO:0000313" key="3">
    <source>
        <dbReference type="Proteomes" id="UP000030706"/>
    </source>
</evidence>
<keyword evidence="3" id="KW-1185">Reference proteome</keyword>
<dbReference type="RefSeq" id="XP_029759932.1">
    <property type="nucleotide sequence ID" value="XM_029899416.1"/>
</dbReference>
<reference evidence="2 3" key="1">
    <citation type="journal article" date="2014" name="BMC Genomics">
        <title>Genome sequencing of four Aureobasidium pullulans varieties: biotechnological potential, stress tolerance, and description of new species.</title>
        <authorList>
            <person name="Gostin Ar C."/>
            <person name="Ohm R.A."/>
            <person name="Kogej T."/>
            <person name="Sonjak S."/>
            <person name="Turk M."/>
            <person name="Zajc J."/>
            <person name="Zalar P."/>
            <person name="Grube M."/>
            <person name="Sun H."/>
            <person name="Han J."/>
            <person name="Sharma A."/>
            <person name="Chiniquy J."/>
            <person name="Ngan C.Y."/>
            <person name="Lipzen A."/>
            <person name="Barry K."/>
            <person name="Grigoriev I.V."/>
            <person name="Gunde-Cimerman N."/>
        </authorList>
    </citation>
    <scope>NUCLEOTIDE SEQUENCE [LARGE SCALE GENOMIC DNA]</scope>
    <source>
        <strain evidence="2 3">EXF-150</strain>
    </source>
</reference>
<protein>
    <submittedName>
        <fullName evidence="2">Uncharacterized protein</fullName>
    </submittedName>
</protein>
<organism evidence="2 3">
    <name type="scientific">Aureobasidium pullulans EXF-150</name>
    <dbReference type="NCBI Taxonomy" id="1043002"/>
    <lineage>
        <taxon>Eukaryota</taxon>
        <taxon>Fungi</taxon>
        <taxon>Dikarya</taxon>
        <taxon>Ascomycota</taxon>
        <taxon>Pezizomycotina</taxon>
        <taxon>Dothideomycetes</taxon>
        <taxon>Dothideomycetidae</taxon>
        <taxon>Dothideales</taxon>
        <taxon>Saccotheciaceae</taxon>
        <taxon>Aureobasidium</taxon>
    </lineage>
</organism>
<name>A0A074XE07_AURPU</name>
<dbReference type="Proteomes" id="UP000030706">
    <property type="component" value="Unassembled WGS sequence"/>
</dbReference>
<dbReference type="HOGENOM" id="CLU_1089826_0_0_1"/>
<proteinExistence type="predicted"/>
<dbReference type="GeneID" id="40741722"/>
<dbReference type="EMBL" id="KL584983">
    <property type="protein sequence ID" value="KEQ83745.1"/>
    <property type="molecule type" value="Genomic_DNA"/>
</dbReference>
<feature type="compositionally biased region" description="Polar residues" evidence="1">
    <location>
        <begin position="157"/>
        <end position="169"/>
    </location>
</feature>
<dbReference type="AlphaFoldDB" id="A0A074XE07"/>
<accession>A0A074XE07</accession>
<feature type="region of interest" description="Disordered" evidence="1">
    <location>
        <begin position="142"/>
        <end position="169"/>
    </location>
</feature>
<evidence type="ECO:0000313" key="2">
    <source>
        <dbReference type="EMBL" id="KEQ83745.1"/>
    </source>
</evidence>